<dbReference type="OrthoDB" id="9795814at2"/>
<reference evidence="6 7" key="1">
    <citation type="submission" date="2010-03" db="EMBL/GenBank/DDBJ databases">
        <title>Complete sequence of Sideroxydans lithotrophicus ES-1.</title>
        <authorList>
            <consortium name="US DOE Joint Genome Institute"/>
            <person name="Lucas S."/>
            <person name="Copeland A."/>
            <person name="Lapidus A."/>
            <person name="Cheng J.-F."/>
            <person name="Bruce D."/>
            <person name="Goodwin L."/>
            <person name="Pitluck S."/>
            <person name="Munk A.C."/>
            <person name="Detter J.C."/>
            <person name="Han C."/>
            <person name="Tapia R."/>
            <person name="Larimer F."/>
            <person name="Land M."/>
            <person name="Hauser L."/>
            <person name="Kyrpides N."/>
            <person name="Ivanova N."/>
            <person name="Emerson D."/>
            <person name="Woyke T."/>
        </authorList>
    </citation>
    <scope>NUCLEOTIDE SEQUENCE [LARGE SCALE GENOMIC DNA]</scope>
    <source>
        <strain evidence="6 7">ES-1</strain>
    </source>
</reference>
<evidence type="ECO:0000256" key="5">
    <source>
        <dbReference type="PIRSR" id="PIRSR601486-1"/>
    </source>
</evidence>
<proteinExistence type="predicted"/>
<dbReference type="HOGENOM" id="CLU_103526_2_1_4"/>
<evidence type="ECO:0000256" key="4">
    <source>
        <dbReference type="ARBA" id="ARBA00023004"/>
    </source>
</evidence>
<dbReference type="GO" id="GO:0020037">
    <property type="term" value="F:heme binding"/>
    <property type="evidence" value="ECO:0007669"/>
    <property type="project" value="InterPro"/>
</dbReference>
<evidence type="ECO:0000256" key="3">
    <source>
        <dbReference type="ARBA" id="ARBA00022723"/>
    </source>
</evidence>
<dbReference type="InterPro" id="IPR012292">
    <property type="entry name" value="Globin/Proto"/>
</dbReference>
<keyword evidence="3 5" id="KW-0479">Metal-binding</keyword>
<dbReference type="CDD" id="cd00454">
    <property type="entry name" value="TrHb1_N"/>
    <property type="match status" value="1"/>
</dbReference>
<gene>
    <name evidence="6" type="ordered locus">Slit_2830</name>
</gene>
<dbReference type="STRING" id="580332.Slit_2830"/>
<evidence type="ECO:0000313" key="7">
    <source>
        <dbReference type="Proteomes" id="UP000001625"/>
    </source>
</evidence>
<feature type="binding site" description="distal binding residue" evidence="5">
    <location>
        <position position="71"/>
    </location>
    <ligand>
        <name>heme</name>
        <dbReference type="ChEBI" id="CHEBI:30413"/>
    </ligand>
    <ligandPart>
        <name>Fe</name>
        <dbReference type="ChEBI" id="CHEBI:18248"/>
    </ligandPart>
</feature>
<evidence type="ECO:0000313" key="6">
    <source>
        <dbReference type="EMBL" id="ADE13055.1"/>
    </source>
</evidence>
<keyword evidence="2 5" id="KW-0349">Heme</keyword>
<evidence type="ECO:0000256" key="1">
    <source>
        <dbReference type="ARBA" id="ARBA00022448"/>
    </source>
</evidence>
<dbReference type="eggNOG" id="COG2346">
    <property type="taxonomic scope" value="Bacteria"/>
</dbReference>
<dbReference type="SUPFAM" id="SSF46458">
    <property type="entry name" value="Globin-like"/>
    <property type="match status" value="1"/>
</dbReference>
<dbReference type="InterPro" id="IPR009050">
    <property type="entry name" value="Globin-like_sf"/>
</dbReference>
<dbReference type="InterPro" id="IPR001486">
    <property type="entry name" value="Hemoglobin_trunc"/>
</dbReference>
<keyword evidence="4 5" id="KW-0408">Iron</keyword>
<accession>D5CPR0</accession>
<keyword evidence="1" id="KW-0813">Transport</keyword>
<organism evidence="6 7">
    <name type="scientific">Sideroxydans lithotrophicus (strain ES-1)</name>
    <dbReference type="NCBI Taxonomy" id="580332"/>
    <lineage>
        <taxon>Bacteria</taxon>
        <taxon>Pseudomonadati</taxon>
        <taxon>Pseudomonadota</taxon>
        <taxon>Betaproteobacteria</taxon>
        <taxon>Nitrosomonadales</taxon>
        <taxon>Gallionellaceae</taxon>
        <taxon>Sideroxydans</taxon>
    </lineage>
</organism>
<dbReference type="GO" id="GO:0046872">
    <property type="term" value="F:metal ion binding"/>
    <property type="evidence" value="ECO:0007669"/>
    <property type="project" value="UniProtKB-KW"/>
</dbReference>
<dbReference type="EMBL" id="CP001965">
    <property type="protein sequence ID" value="ADE13055.1"/>
    <property type="molecule type" value="Genomic_DNA"/>
</dbReference>
<keyword evidence="7" id="KW-1185">Reference proteome</keyword>
<dbReference type="AlphaFoldDB" id="D5CPR0"/>
<dbReference type="Gene3D" id="1.10.490.10">
    <property type="entry name" value="Globins"/>
    <property type="match status" value="1"/>
</dbReference>
<dbReference type="GO" id="GO:0019825">
    <property type="term" value="F:oxygen binding"/>
    <property type="evidence" value="ECO:0007669"/>
    <property type="project" value="InterPro"/>
</dbReference>
<name>D5CPR0_SIDLE</name>
<dbReference type="Proteomes" id="UP000001625">
    <property type="component" value="Chromosome"/>
</dbReference>
<evidence type="ECO:0000256" key="2">
    <source>
        <dbReference type="ARBA" id="ARBA00022617"/>
    </source>
</evidence>
<protein>
    <submittedName>
        <fullName evidence="6">Globin</fullName>
    </submittedName>
</protein>
<dbReference type="RefSeq" id="WP_013030951.1">
    <property type="nucleotide sequence ID" value="NC_013959.1"/>
</dbReference>
<sequence>MSQTLFETMGGLPVLQRVHKIFYDKVYAHAWLKQFFAGHDQKAIEDRQTSFMAEKMGGPAAYTGKDIKMVHEAMYITPELFDLRNDLLEQSLQEAGLDEALRVRWLRIDNAFRKQIVKDSVESMYDNDWKYKKPIIIPKPAESERETPADR</sequence>
<dbReference type="Pfam" id="PF01152">
    <property type="entry name" value="Bac_globin"/>
    <property type="match status" value="1"/>
</dbReference>
<dbReference type="KEGG" id="slt:Slit_2830"/>